<reference evidence="1" key="1">
    <citation type="submission" date="2022-12" db="EMBL/GenBank/DDBJ databases">
        <authorList>
            <person name="Krivoruchko A.V."/>
            <person name="Elkin A."/>
        </authorList>
    </citation>
    <scope>NUCLEOTIDE SEQUENCE</scope>
    <source>
        <strain evidence="1">IEGM 1388</strain>
    </source>
</reference>
<dbReference type="EMBL" id="JAPWIE010000005">
    <property type="protein sequence ID" value="MCZ4551835.1"/>
    <property type="molecule type" value="Genomic_DNA"/>
</dbReference>
<gene>
    <name evidence="1" type="ORF">O4213_17730</name>
</gene>
<keyword evidence="2" id="KW-1185">Reference proteome</keyword>
<name>A0ABT4MXU0_GORRU</name>
<proteinExistence type="predicted"/>
<accession>A0ABT4MXU0</accession>
<dbReference type="RefSeq" id="WP_301572732.1">
    <property type="nucleotide sequence ID" value="NZ_JAPWIE010000005.1"/>
</dbReference>
<sequence>MTAWIEVLKTMVDGPHAPIQGVISRSGEVQGGHYGHMGDIAPVYVAGVDDLQVWRDGPKVRVETVAGDLVVMTDGQTVWRFARHEELPLRGAAREMSFIGPGKELLVTRSAGDWVGGRWTTPTGPIRDIEYLGRPCWSVELAPPRDKEPYARQLTVDQRTGAVLQQRVDAAGTAVSFIEFTAGIPIDPAMFVWTGEIGTSEFLRRGDFHSVQTPSVGIRKDEQHNWFREHVTSRDLAIPITLDLNMHLLRSHDEDGSFDAAIGEWPLGRLARRRRSTDEWFLGWDIPVVHAWTAGEFDWVVGIFLGDLTAESLAMLQRLLHPEEPVSGTPPLAPWNDDTGSR</sequence>
<organism evidence="1 2">
    <name type="scientific">Gordonia rubripertincta</name>
    <name type="common">Rhodococcus corallinus</name>
    <dbReference type="NCBI Taxonomy" id="36822"/>
    <lineage>
        <taxon>Bacteria</taxon>
        <taxon>Bacillati</taxon>
        <taxon>Actinomycetota</taxon>
        <taxon>Actinomycetes</taxon>
        <taxon>Mycobacteriales</taxon>
        <taxon>Gordoniaceae</taxon>
        <taxon>Gordonia</taxon>
    </lineage>
</organism>
<comment type="caution">
    <text evidence="1">The sequence shown here is derived from an EMBL/GenBank/DDBJ whole genome shotgun (WGS) entry which is preliminary data.</text>
</comment>
<dbReference type="Proteomes" id="UP001067235">
    <property type="component" value="Unassembled WGS sequence"/>
</dbReference>
<evidence type="ECO:0000313" key="2">
    <source>
        <dbReference type="Proteomes" id="UP001067235"/>
    </source>
</evidence>
<protein>
    <submittedName>
        <fullName evidence="1">Uncharacterized protein</fullName>
    </submittedName>
</protein>
<evidence type="ECO:0000313" key="1">
    <source>
        <dbReference type="EMBL" id="MCZ4551835.1"/>
    </source>
</evidence>